<dbReference type="RefSeq" id="WP_345029987.1">
    <property type="nucleotide sequence ID" value="NZ_BAABGL010000003.1"/>
</dbReference>
<proteinExistence type="predicted"/>
<sequence length="442" mass="45223">MLRRALAGEVAVVLPRDRGGELRVVDPASYDPAGTGREHPALVLFTSGSTGTPKAVALSAAALTASARATERFLAGPGRWYLTLPDNHIAGVQVLLRSILAGTEPVVAQRRFTAEAFAADVGRMTVRAEEAAGSEESGGRRSPAARTPLYTSLVPTQLARIMADPRAQDAARAFDAILLGGSAISPALLTAAQAAGLRIVRTYGMSETCGGCVYDGHPFDEVAVTIEDGRVALAGPVVADGYLRVEDSDHGLRLIALPDSGTGFGHTATGARSFLTSDLGRLDAGVLEILGRADDVIITGGENVSPHAVENTLLALLEPHGIAEVLVTSVPDPEWGEALVALLSPAAGARSGDRRTGGAGTGVDAGTAPEATPGPGTGAVSGVGASAAEQLTEQVRDLAAGTLPRHALPRHVYAVDSLPVRSIGKPDRAAARRLAGELLGPT</sequence>
<feature type="region of interest" description="Disordered" evidence="1">
    <location>
        <begin position="347"/>
        <end position="385"/>
    </location>
</feature>
<dbReference type="EMBL" id="BAABGL010000003">
    <property type="protein sequence ID" value="GAA4385699.1"/>
    <property type="molecule type" value="Genomic_DNA"/>
</dbReference>
<dbReference type="Gene3D" id="3.40.50.12780">
    <property type="entry name" value="N-terminal domain of ligase-like"/>
    <property type="match status" value="1"/>
</dbReference>
<dbReference type="SUPFAM" id="SSF56801">
    <property type="entry name" value="Acetyl-CoA synthetase-like"/>
    <property type="match status" value="1"/>
</dbReference>
<evidence type="ECO:0000259" key="2">
    <source>
        <dbReference type="Pfam" id="PF00501"/>
    </source>
</evidence>
<gene>
    <name evidence="3" type="ORF">GCM10023167_07770</name>
</gene>
<dbReference type="Pfam" id="PF00501">
    <property type="entry name" value="AMP-binding"/>
    <property type="match status" value="2"/>
</dbReference>
<dbReference type="PANTHER" id="PTHR43201:SF32">
    <property type="entry name" value="2-SUCCINYLBENZOATE--COA LIGASE, CHLOROPLASTIC_PEROXISOMAL"/>
    <property type="match status" value="1"/>
</dbReference>
<reference evidence="4" key="1">
    <citation type="journal article" date="2019" name="Int. J. Syst. Evol. Microbiol.">
        <title>The Global Catalogue of Microorganisms (GCM) 10K type strain sequencing project: providing services to taxonomists for standard genome sequencing and annotation.</title>
        <authorList>
            <consortium name="The Broad Institute Genomics Platform"/>
            <consortium name="The Broad Institute Genome Sequencing Center for Infectious Disease"/>
            <person name="Wu L."/>
            <person name="Ma J."/>
        </authorList>
    </citation>
    <scope>NUCLEOTIDE SEQUENCE [LARGE SCALE GENOMIC DNA]</scope>
    <source>
        <strain evidence="4">JCM 17808</strain>
    </source>
</reference>
<comment type="caution">
    <text evidence="3">The sequence shown here is derived from an EMBL/GenBank/DDBJ whole genome shotgun (WGS) entry which is preliminary data.</text>
</comment>
<dbReference type="Gene3D" id="3.30.300.30">
    <property type="match status" value="1"/>
</dbReference>
<feature type="compositionally biased region" description="Low complexity" evidence="1">
    <location>
        <begin position="364"/>
        <end position="374"/>
    </location>
</feature>
<dbReference type="PROSITE" id="PS00455">
    <property type="entry name" value="AMP_BINDING"/>
    <property type="match status" value="1"/>
</dbReference>
<protein>
    <recommendedName>
        <fullName evidence="2">AMP-dependent synthetase/ligase domain-containing protein</fullName>
    </recommendedName>
</protein>
<dbReference type="InterPro" id="IPR000873">
    <property type="entry name" value="AMP-dep_synth/lig_dom"/>
</dbReference>
<evidence type="ECO:0000313" key="4">
    <source>
        <dbReference type="Proteomes" id="UP001500642"/>
    </source>
</evidence>
<dbReference type="InterPro" id="IPR042099">
    <property type="entry name" value="ANL_N_sf"/>
</dbReference>
<evidence type="ECO:0000313" key="3">
    <source>
        <dbReference type="EMBL" id="GAA4385699.1"/>
    </source>
</evidence>
<evidence type="ECO:0000256" key="1">
    <source>
        <dbReference type="SAM" id="MobiDB-lite"/>
    </source>
</evidence>
<dbReference type="PANTHER" id="PTHR43201">
    <property type="entry name" value="ACYL-COA SYNTHETASE"/>
    <property type="match status" value="1"/>
</dbReference>
<organism evidence="3 4">
    <name type="scientific">Brevibacterium pityocampae</name>
    <dbReference type="NCBI Taxonomy" id="506594"/>
    <lineage>
        <taxon>Bacteria</taxon>
        <taxon>Bacillati</taxon>
        <taxon>Actinomycetota</taxon>
        <taxon>Actinomycetes</taxon>
        <taxon>Micrococcales</taxon>
        <taxon>Brevibacteriaceae</taxon>
        <taxon>Brevibacterium</taxon>
    </lineage>
</organism>
<accession>A0ABP8J5Y0</accession>
<dbReference type="Proteomes" id="UP001500642">
    <property type="component" value="Unassembled WGS sequence"/>
</dbReference>
<feature type="domain" description="AMP-dependent synthetase/ligase" evidence="2">
    <location>
        <begin position="150"/>
        <end position="251"/>
    </location>
</feature>
<name>A0ABP8J5Y0_9MICO</name>
<dbReference type="InterPro" id="IPR045851">
    <property type="entry name" value="AMP-bd_C_sf"/>
</dbReference>
<keyword evidence="4" id="KW-1185">Reference proteome</keyword>
<dbReference type="InterPro" id="IPR020845">
    <property type="entry name" value="AMP-binding_CS"/>
</dbReference>
<feature type="domain" description="AMP-dependent synthetase/ligase" evidence="2">
    <location>
        <begin position="32"/>
        <end position="123"/>
    </location>
</feature>